<accession>A0AA91RIM3</accession>
<dbReference type="InterPro" id="IPR016793">
    <property type="entry name" value="UCP021591"/>
</dbReference>
<name>A0AA91RIM3_9MYCO</name>
<keyword evidence="1" id="KW-0732">Signal</keyword>
<evidence type="ECO:0000313" key="2">
    <source>
        <dbReference type="EMBL" id="ORA39038.1"/>
    </source>
</evidence>
<feature type="signal peptide" evidence="1">
    <location>
        <begin position="1"/>
        <end position="23"/>
    </location>
</feature>
<dbReference type="EMBL" id="MVHM01000004">
    <property type="protein sequence ID" value="ORA39038.1"/>
    <property type="molecule type" value="Genomic_DNA"/>
</dbReference>
<proteinExistence type="predicted"/>
<dbReference type="AlphaFoldDB" id="A0AA91RIM3"/>
<sequence length="135" mass="14412">MGRALAVSAALVAATSVAAPAGADDDPVMHRVRYTVTAASPTRADIYYLDNEPPHFAAWSHNPYEWSPNIKADVGPGKPWVFELMLANPDQWAWVTASSGLSGATPQFHCDLAVDGVVVASKDGPKGVLCSIRHW</sequence>
<evidence type="ECO:0008006" key="4">
    <source>
        <dbReference type="Google" id="ProtNLM"/>
    </source>
</evidence>
<protein>
    <recommendedName>
        <fullName evidence="4">Secreted protein</fullName>
    </recommendedName>
</protein>
<comment type="caution">
    <text evidence="2">The sequence shown here is derived from an EMBL/GenBank/DDBJ whole genome shotgun (WGS) entry which is preliminary data.</text>
</comment>
<gene>
    <name evidence="2" type="ORF">BST20_09945</name>
</gene>
<evidence type="ECO:0000313" key="3">
    <source>
        <dbReference type="Proteomes" id="UP000192441"/>
    </source>
</evidence>
<feature type="chain" id="PRO_5041704732" description="Secreted protein" evidence="1">
    <location>
        <begin position="24"/>
        <end position="135"/>
    </location>
</feature>
<dbReference type="PIRSF" id="PIRSF021591">
    <property type="entry name" value="UCP021591"/>
    <property type="match status" value="1"/>
</dbReference>
<reference evidence="2 3" key="1">
    <citation type="submission" date="2016-12" db="EMBL/GenBank/DDBJ databases">
        <title>The new phylogeny of genus Mycobacterium.</title>
        <authorList>
            <person name="Tortoli E."/>
            <person name="Trovato A."/>
            <person name="Cirillo D.M."/>
        </authorList>
    </citation>
    <scope>NUCLEOTIDE SEQUENCE [LARGE SCALE GENOMIC DNA]</scope>
    <source>
        <strain evidence="2 3">DSM 44624</strain>
    </source>
</reference>
<evidence type="ECO:0000256" key="1">
    <source>
        <dbReference type="SAM" id="SignalP"/>
    </source>
</evidence>
<dbReference type="Proteomes" id="UP000192441">
    <property type="component" value="Unassembled WGS sequence"/>
</dbReference>
<organism evidence="2 3">
    <name type="scientific">Mycobacterium branderi</name>
    <dbReference type="NCBI Taxonomy" id="43348"/>
    <lineage>
        <taxon>Bacteria</taxon>
        <taxon>Bacillati</taxon>
        <taxon>Actinomycetota</taxon>
        <taxon>Actinomycetes</taxon>
        <taxon>Mycobacteriales</taxon>
        <taxon>Mycobacteriaceae</taxon>
        <taxon>Mycobacterium</taxon>
    </lineage>
</organism>